<dbReference type="InterPro" id="IPR036441">
    <property type="entry name" value="DHquinase_II_sf"/>
</dbReference>
<accession>A0ABZ3J3E6</accession>
<dbReference type="EMBL" id="CP155571">
    <property type="protein sequence ID" value="XFO72887.1"/>
    <property type="molecule type" value="Genomic_DNA"/>
</dbReference>
<dbReference type="Gene3D" id="3.40.50.9100">
    <property type="entry name" value="Dehydroquinase, class II"/>
    <property type="match status" value="1"/>
</dbReference>
<evidence type="ECO:0000313" key="9">
    <source>
        <dbReference type="Proteomes" id="UP000216052"/>
    </source>
</evidence>
<dbReference type="PANTHER" id="PTHR21272:SF3">
    <property type="entry name" value="CATABOLIC 3-DEHYDROQUINASE"/>
    <property type="match status" value="1"/>
</dbReference>
<dbReference type="Proteomes" id="UP000216052">
    <property type="component" value="Chromosome"/>
</dbReference>
<gene>
    <name evidence="8" type="primary">aroQ1</name>
    <name evidence="7" type="synonym">aroQ</name>
    <name evidence="8" type="ORF">SPACI_029410</name>
</gene>
<dbReference type="NCBIfam" id="TIGR01088">
    <property type="entry name" value="aroQ"/>
    <property type="match status" value="1"/>
</dbReference>
<keyword evidence="9" id="KW-1185">Reference proteome</keyword>
<comment type="pathway">
    <text evidence="2 7">Metabolic intermediate biosynthesis; chorismate biosynthesis; chorismate from D-erythrose 4-phosphate and phosphoenolpyruvate: step 3/7.</text>
</comment>
<dbReference type="NCBIfam" id="NF003807">
    <property type="entry name" value="PRK05395.1-4"/>
    <property type="match status" value="1"/>
</dbReference>
<evidence type="ECO:0000256" key="2">
    <source>
        <dbReference type="ARBA" id="ARBA00004902"/>
    </source>
</evidence>
<dbReference type="Pfam" id="PF01220">
    <property type="entry name" value="DHquinase_II"/>
    <property type="match status" value="1"/>
</dbReference>
<evidence type="ECO:0000256" key="3">
    <source>
        <dbReference type="ARBA" id="ARBA00011037"/>
    </source>
</evidence>
<comment type="function">
    <text evidence="7">Catalyzes a trans-dehydration via an enolate intermediate.</text>
</comment>
<keyword evidence="6 7" id="KW-0456">Lyase</keyword>
<dbReference type="CDD" id="cd00466">
    <property type="entry name" value="DHQase_II"/>
    <property type="match status" value="1"/>
</dbReference>
<dbReference type="GO" id="GO:0003855">
    <property type="term" value="F:3-dehydroquinate dehydratase activity"/>
    <property type="evidence" value="ECO:0007669"/>
    <property type="project" value="UniProtKB-EC"/>
</dbReference>
<evidence type="ECO:0000256" key="4">
    <source>
        <dbReference type="ARBA" id="ARBA00011193"/>
    </source>
</evidence>
<evidence type="ECO:0000256" key="6">
    <source>
        <dbReference type="ARBA" id="ARBA00023239"/>
    </source>
</evidence>
<comment type="similarity">
    <text evidence="3 7">Belongs to the type-II 3-dehydroquinase family.</text>
</comment>
<sequence length="152" mass="16521">MEASKKRVLVLHGPNLNLLGKREPDIYGATTLQTINDRLNARAAELGLELTIIQTNYEGKMIDAIQQAQDNYACIIINPAAFTHYSVAVRDALAAINVPAIEVHLSNIYRREEFRHHSVISPVAVGQIAGFGADGYLLALEAAVCLIRGASL</sequence>
<organism evidence="8 9">
    <name type="scientific">Sporomusa acidovorans (strain ATCC 49682 / DSM 3132 / Mol)</name>
    <dbReference type="NCBI Taxonomy" id="1123286"/>
    <lineage>
        <taxon>Bacteria</taxon>
        <taxon>Bacillati</taxon>
        <taxon>Bacillota</taxon>
        <taxon>Negativicutes</taxon>
        <taxon>Selenomonadales</taxon>
        <taxon>Sporomusaceae</taxon>
        <taxon>Sporomusa</taxon>
    </lineage>
</organism>
<dbReference type="HAMAP" id="MF_00169">
    <property type="entry name" value="AroQ"/>
    <property type="match status" value="1"/>
</dbReference>
<feature type="binding site" evidence="7">
    <location>
        <position position="91"/>
    </location>
    <ligand>
        <name>substrate</name>
    </ligand>
</feature>
<dbReference type="NCBIfam" id="NF003804">
    <property type="entry name" value="PRK05395.1-1"/>
    <property type="match status" value="1"/>
</dbReference>
<dbReference type="NCBIfam" id="NF003806">
    <property type="entry name" value="PRK05395.1-3"/>
    <property type="match status" value="1"/>
</dbReference>
<dbReference type="InterPro" id="IPR018509">
    <property type="entry name" value="DHquinase_II_CS"/>
</dbReference>
<proteinExistence type="inferred from homology"/>
<evidence type="ECO:0000256" key="7">
    <source>
        <dbReference type="HAMAP-Rule" id="MF_00169"/>
    </source>
</evidence>
<dbReference type="SUPFAM" id="SSF52304">
    <property type="entry name" value="Type II 3-dehydroquinate dehydratase"/>
    <property type="match status" value="1"/>
</dbReference>
<dbReference type="PANTHER" id="PTHR21272">
    <property type="entry name" value="CATABOLIC 3-DEHYDROQUINASE"/>
    <property type="match status" value="1"/>
</dbReference>
<protein>
    <recommendedName>
        <fullName evidence="5 7">3-dehydroquinate dehydratase</fullName>
        <shortName evidence="7">3-dehydroquinase</shortName>
        <ecNumber evidence="5 7">4.2.1.10</ecNumber>
    </recommendedName>
    <alternativeName>
        <fullName evidence="7">Type II DHQase</fullName>
    </alternativeName>
</protein>
<evidence type="ECO:0000313" key="8">
    <source>
        <dbReference type="EMBL" id="XFO72887.1"/>
    </source>
</evidence>
<dbReference type="EC" id="4.2.1.10" evidence="5 7"/>
<feature type="binding site" evidence="7">
    <location>
        <begin position="105"/>
        <end position="106"/>
    </location>
    <ligand>
        <name>substrate</name>
    </ligand>
</feature>
<dbReference type="RefSeq" id="WP_093791198.1">
    <property type="nucleotide sequence ID" value="NZ_CP155571.1"/>
</dbReference>
<evidence type="ECO:0000256" key="1">
    <source>
        <dbReference type="ARBA" id="ARBA00001864"/>
    </source>
</evidence>
<keyword evidence="7" id="KW-0028">Amino-acid biosynthesis</keyword>
<feature type="site" description="Transition state stabilizer" evidence="7">
    <location>
        <position position="22"/>
    </location>
</feature>
<name>A0ABZ3J3E6_SPOA4</name>
<feature type="binding site" evidence="7">
    <location>
        <position position="78"/>
    </location>
    <ligand>
        <name>substrate</name>
    </ligand>
</feature>
<feature type="binding site" evidence="7">
    <location>
        <position position="115"/>
    </location>
    <ligand>
        <name>substrate</name>
    </ligand>
</feature>
<dbReference type="PROSITE" id="PS01029">
    <property type="entry name" value="DEHYDROQUINASE_II"/>
    <property type="match status" value="1"/>
</dbReference>
<keyword evidence="7" id="KW-0057">Aromatic amino acid biosynthesis</keyword>
<dbReference type="NCBIfam" id="NF003805">
    <property type="entry name" value="PRK05395.1-2"/>
    <property type="match status" value="1"/>
</dbReference>
<comment type="subunit">
    <text evidence="4 7">Homododecamer.</text>
</comment>
<feature type="binding site" evidence="7">
    <location>
        <position position="84"/>
    </location>
    <ligand>
        <name>substrate</name>
    </ligand>
</feature>
<dbReference type="InterPro" id="IPR001874">
    <property type="entry name" value="DHquinase_II"/>
</dbReference>
<dbReference type="PIRSF" id="PIRSF001399">
    <property type="entry name" value="DHquinase_II"/>
    <property type="match status" value="1"/>
</dbReference>
<feature type="active site" description="Proton acceptor" evidence="7">
    <location>
        <position position="27"/>
    </location>
</feature>
<comment type="catalytic activity">
    <reaction evidence="1 7">
        <text>3-dehydroquinate = 3-dehydroshikimate + H2O</text>
        <dbReference type="Rhea" id="RHEA:21096"/>
        <dbReference type="ChEBI" id="CHEBI:15377"/>
        <dbReference type="ChEBI" id="CHEBI:16630"/>
        <dbReference type="ChEBI" id="CHEBI:32364"/>
        <dbReference type="EC" id="4.2.1.10"/>
    </reaction>
</comment>
<reference evidence="8" key="1">
    <citation type="submission" date="2024-05" db="EMBL/GenBank/DDBJ databases">
        <title>Isolation and characterization of Sporomusa carbonis sp. nov., a carboxydotrophic hydrogenogen in the genus of Sporomusa isolated from a charcoal burning pile.</title>
        <authorList>
            <person name="Boeer T."/>
            <person name="Rosenbaum F."/>
            <person name="Eysell L."/>
            <person name="Mueller V."/>
            <person name="Daniel R."/>
            <person name="Poehlein A."/>
        </authorList>
    </citation>
    <scope>NUCLEOTIDE SEQUENCE [LARGE SCALE GENOMIC DNA]</scope>
    <source>
        <strain evidence="8">DSM 3132</strain>
    </source>
</reference>
<evidence type="ECO:0000256" key="5">
    <source>
        <dbReference type="ARBA" id="ARBA00012060"/>
    </source>
</evidence>
<feature type="active site" description="Proton donor" evidence="7">
    <location>
        <position position="104"/>
    </location>
</feature>